<keyword evidence="6 7" id="KW-0472">Membrane</keyword>
<keyword evidence="9" id="KW-1185">Reference proteome</keyword>
<evidence type="ECO:0000313" key="8">
    <source>
        <dbReference type="EMBL" id="MEX0386792.1"/>
    </source>
</evidence>
<evidence type="ECO:0000256" key="3">
    <source>
        <dbReference type="ARBA" id="ARBA00022475"/>
    </source>
</evidence>
<dbReference type="RefSeq" id="WP_367967254.1">
    <property type="nucleotide sequence ID" value="NZ_JBAKFI010000002.1"/>
</dbReference>
<reference evidence="8 9" key="1">
    <citation type="submission" date="2024-02" db="EMBL/GenBank/DDBJ databases">
        <title>New especies of Spiribacter isolated from saline water.</title>
        <authorList>
            <person name="Leon M.J."/>
            <person name="De La Haba R."/>
            <person name="Sanchez-Porro C."/>
            <person name="Ventosa A."/>
        </authorList>
    </citation>
    <scope>NUCLEOTIDE SEQUENCE [LARGE SCALE GENOMIC DNA]</scope>
    <source>
        <strain evidence="9">ag22IC4-227</strain>
    </source>
</reference>
<keyword evidence="5 7" id="KW-1133">Transmembrane helix</keyword>
<evidence type="ECO:0000256" key="2">
    <source>
        <dbReference type="ARBA" id="ARBA00007543"/>
    </source>
</evidence>
<evidence type="ECO:0000256" key="1">
    <source>
        <dbReference type="ARBA" id="ARBA00004651"/>
    </source>
</evidence>
<comment type="subcellular location">
    <subcellularLocation>
        <location evidence="1">Cell membrane</location>
        <topology evidence="1">Multi-pass membrane protein</topology>
    </subcellularLocation>
</comment>
<keyword evidence="3" id="KW-1003">Cell membrane</keyword>
<dbReference type="EMBL" id="JBAKFJ010000001">
    <property type="protein sequence ID" value="MEX0386792.1"/>
    <property type="molecule type" value="Genomic_DNA"/>
</dbReference>
<feature type="transmembrane region" description="Helical" evidence="7">
    <location>
        <begin position="195"/>
        <end position="218"/>
    </location>
</feature>
<keyword evidence="4 7" id="KW-0812">Transmembrane</keyword>
<feature type="transmembrane region" description="Helical" evidence="7">
    <location>
        <begin position="230"/>
        <end position="252"/>
    </location>
</feature>
<dbReference type="PANTHER" id="PTHR43141:SF4">
    <property type="entry name" value="CYTOCHROME BD2 SUBUNIT II"/>
    <property type="match status" value="1"/>
</dbReference>
<comment type="similarity">
    <text evidence="2">Belongs to the cytochrome ubiquinol oxidase subunit 2 family.</text>
</comment>
<feature type="transmembrane region" description="Helical" evidence="7">
    <location>
        <begin position="302"/>
        <end position="326"/>
    </location>
</feature>
<dbReference type="Proteomes" id="UP001556653">
    <property type="component" value="Unassembled WGS sequence"/>
</dbReference>
<protein>
    <submittedName>
        <fullName evidence="8">Cytochrome d ubiquinol oxidase subunit II</fullName>
    </submittedName>
</protein>
<gene>
    <name evidence="8" type="primary">cydB</name>
    <name evidence="8" type="ORF">V6X64_07305</name>
</gene>
<comment type="caution">
    <text evidence="8">The sequence shown here is derived from an EMBL/GenBank/DDBJ whole genome shotgun (WGS) entry which is preliminary data.</text>
</comment>
<organism evidence="8 9">
    <name type="scientific">Spiribacter onubensis</name>
    <dbReference type="NCBI Taxonomy" id="3122420"/>
    <lineage>
        <taxon>Bacteria</taxon>
        <taxon>Pseudomonadati</taxon>
        <taxon>Pseudomonadota</taxon>
        <taxon>Gammaproteobacteria</taxon>
        <taxon>Chromatiales</taxon>
        <taxon>Ectothiorhodospiraceae</taxon>
        <taxon>Spiribacter</taxon>
    </lineage>
</organism>
<feature type="transmembrane region" description="Helical" evidence="7">
    <location>
        <begin position="12"/>
        <end position="40"/>
    </location>
</feature>
<evidence type="ECO:0000313" key="9">
    <source>
        <dbReference type="Proteomes" id="UP001556653"/>
    </source>
</evidence>
<feature type="transmembrane region" description="Helical" evidence="7">
    <location>
        <begin position="86"/>
        <end position="104"/>
    </location>
</feature>
<feature type="transmembrane region" description="Helical" evidence="7">
    <location>
        <begin position="259"/>
        <end position="282"/>
    </location>
</feature>
<name>A0ABV3S9I3_9GAMM</name>
<sequence>METIWQFDLVHFWAAALAFSILMYVLLDGFDLGVGMLFGISGDAGLRDRMLRTIAPVWDGNETWLVVIGTVLFGAFPAVYAIFLSAFYLPVAFLLGALILRGVSMEFRGRSTRRRWFWNLGFSGGSFAAAFVQGAAVGALVKGIDVDSGQYVGGPWDWLSPFAVFCGLGLVAGYALLGASWLVMKTRGDLREWSYHWLLRLLAISIGFIAVSFVWTLLAGLNITDRWFEAPVLLAVPVVLLLTGVVGLIWSWRQRLDRLAYPMAALIFFAAFTAFLLSFWPWVLPGDLRFDQAAAPPKSLEFLFYGAGMVVLPIVVLYTVGVYWIFRGKSRPLDE</sequence>
<dbReference type="PANTHER" id="PTHR43141">
    <property type="entry name" value="CYTOCHROME BD2 SUBUNIT II"/>
    <property type="match status" value="1"/>
</dbReference>
<evidence type="ECO:0000256" key="5">
    <source>
        <dbReference type="ARBA" id="ARBA00022989"/>
    </source>
</evidence>
<evidence type="ECO:0000256" key="4">
    <source>
        <dbReference type="ARBA" id="ARBA00022692"/>
    </source>
</evidence>
<dbReference type="Pfam" id="PF02322">
    <property type="entry name" value="Cyt_bd_oxida_II"/>
    <property type="match status" value="1"/>
</dbReference>
<accession>A0ABV3S9I3</accession>
<feature type="transmembrane region" description="Helical" evidence="7">
    <location>
        <begin position="161"/>
        <end position="183"/>
    </location>
</feature>
<dbReference type="InterPro" id="IPR003317">
    <property type="entry name" value="Cyt-d_oxidase_su2"/>
</dbReference>
<feature type="transmembrane region" description="Helical" evidence="7">
    <location>
        <begin position="116"/>
        <end position="141"/>
    </location>
</feature>
<evidence type="ECO:0000256" key="7">
    <source>
        <dbReference type="SAM" id="Phobius"/>
    </source>
</evidence>
<evidence type="ECO:0000256" key="6">
    <source>
        <dbReference type="ARBA" id="ARBA00023136"/>
    </source>
</evidence>
<dbReference type="NCBIfam" id="TIGR00203">
    <property type="entry name" value="cydB"/>
    <property type="match status" value="1"/>
</dbReference>
<proteinExistence type="inferred from homology"/>